<dbReference type="GO" id="GO:0043916">
    <property type="term" value="F:DNA-7-methylguanine glycosylase activity"/>
    <property type="evidence" value="ECO:0007669"/>
    <property type="project" value="TreeGrafter"/>
</dbReference>
<dbReference type="GO" id="GO:0006307">
    <property type="term" value="P:DNA alkylation repair"/>
    <property type="evidence" value="ECO:0007669"/>
    <property type="project" value="TreeGrafter"/>
</dbReference>
<organism evidence="6 7">
    <name type="scientific">Solirubrobacter ginsenosidimutans</name>
    <dbReference type="NCBI Taxonomy" id="490573"/>
    <lineage>
        <taxon>Bacteria</taxon>
        <taxon>Bacillati</taxon>
        <taxon>Actinomycetota</taxon>
        <taxon>Thermoleophilia</taxon>
        <taxon>Solirubrobacterales</taxon>
        <taxon>Solirubrobacteraceae</taxon>
        <taxon>Solirubrobacter</taxon>
    </lineage>
</organism>
<reference evidence="6" key="1">
    <citation type="submission" date="2022-10" db="EMBL/GenBank/DDBJ databases">
        <title>The WGS of Solirubrobacter ginsenosidimutans DSM 21036.</title>
        <authorList>
            <person name="Jiang Z."/>
        </authorList>
    </citation>
    <scope>NUCLEOTIDE SEQUENCE</scope>
    <source>
        <strain evidence="6">DSM 21036</strain>
    </source>
</reference>
<evidence type="ECO:0000256" key="4">
    <source>
        <dbReference type="ARBA" id="ARBA00023204"/>
    </source>
</evidence>
<accession>A0A9X3MZL1</accession>
<dbReference type="Pfam" id="PF00730">
    <property type="entry name" value="HhH-GPD"/>
    <property type="match status" value="1"/>
</dbReference>
<dbReference type="AlphaFoldDB" id="A0A9X3MZL1"/>
<keyword evidence="4" id="KW-0234">DNA repair</keyword>
<proteinExistence type="predicted"/>
<evidence type="ECO:0000259" key="5">
    <source>
        <dbReference type="SMART" id="SM00478"/>
    </source>
</evidence>
<evidence type="ECO:0000256" key="3">
    <source>
        <dbReference type="ARBA" id="ARBA00022763"/>
    </source>
</evidence>
<sequence>MSRPGRAEGSVLVREVVRPRWAPYRLGPPSLDGLTRRRGNGLVRLLHVGDEPVVVAVAGTVFAARAVSESAARAGIERMRFATGIDDDVTDFHVRFRDDPVIGRAVRAYPWLRVRRNPDPWETLMWSITEQLIDMPRATAIQRRMIGRFGRSWEGLRDSPSAATIAACAPAELEACGLHAKRAIAMIRAAREMVAGRVALARGGGAGGGAVATARDDVLASLRADADFARLLAIPEIGPWTVEMVALHGLGRLDVVPAGDLGYLKLVGRLATGRPKAIADEAEVRGFFAPYAPWAGLAASYLIRARTIPGPPQAGTRWSAAAPRKAAA</sequence>
<evidence type="ECO:0000256" key="2">
    <source>
        <dbReference type="ARBA" id="ARBA00012000"/>
    </source>
</evidence>
<dbReference type="InterPro" id="IPR003265">
    <property type="entry name" value="HhH-GPD_domain"/>
</dbReference>
<dbReference type="GO" id="GO:0008725">
    <property type="term" value="F:DNA-3-methyladenine glycosylase activity"/>
    <property type="evidence" value="ECO:0007669"/>
    <property type="project" value="TreeGrafter"/>
</dbReference>
<dbReference type="InterPro" id="IPR051912">
    <property type="entry name" value="Alkylbase_DNA_Glycosylase/TA"/>
</dbReference>
<dbReference type="Proteomes" id="UP001149140">
    <property type="component" value="Unassembled WGS sequence"/>
</dbReference>
<dbReference type="GO" id="GO:0006285">
    <property type="term" value="P:base-excision repair, AP site formation"/>
    <property type="evidence" value="ECO:0007669"/>
    <property type="project" value="TreeGrafter"/>
</dbReference>
<protein>
    <recommendedName>
        <fullName evidence="2">DNA-3-methyladenine glycosylase II</fullName>
        <ecNumber evidence="2">3.2.2.21</ecNumber>
    </recommendedName>
</protein>
<keyword evidence="3" id="KW-0227">DNA damage</keyword>
<evidence type="ECO:0000256" key="1">
    <source>
        <dbReference type="ARBA" id="ARBA00000086"/>
    </source>
</evidence>
<evidence type="ECO:0000313" key="6">
    <source>
        <dbReference type="EMBL" id="MDA0165774.1"/>
    </source>
</evidence>
<name>A0A9X3MZL1_9ACTN</name>
<dbReference type="GO" id="GO:0032993">
    <property type="term" value="C:protein-DNA complex"/>
    <property type="evidence" value="ECO:0007669"/>
    <property type="project" value="TreeGrafter"/>
</dbReference>
<dbReference type="RefSeq" id="WP_270045036.1">
    <property type="nucleotide sequence ID" value="NZ_JAPDOD010000052.1"/>
</dbReference>
<dbReference type="PANTHER" id="PTHR43003:SF5">
    <property type="entry name" value="DNA-3-METHYLADENINE GLYCOSYLASE"/>
    <property type="match status" value="1"/>
</dbReference>
<comment type="catalytic activity">
    <reaction evidence="1">
        <text>Hydrolysis of alkylated DNA, releasing 3-methyladenine, 3-methylguanine, 7-methylguanine and 7-methyladenine.</text>
        <dbReference type="EC" id="3.2.2.21"/>
    </reaction>
</comment>
<dbReference type="GO" id="GO:0032131">
    <property type="term" value="F:alkylated DNA binding"/>
    <property type="evidence" value="ECO:0007669"/>
    <property type="project" value="TreeGrafter"/>
</dbReference>
<dbReference type="Gene3D" id="1.10.1670.10">
    <property type="entry name" value="Helix-hairpin-Helix base-excision DNA repair enzymes (C-terminal)"/>
    <property type="match status" value="1"/>
</dbReference>
<dbReference type="SMART" id="SM00478">
    <property type="entry name" value="ENDO3c"/>
    <property type="match status" value="1"/>
</dbReference>
<dbReference type="GO" id="GO:0005737">
    <property type="term" value="C:cytoplasm"/>
    <property type="evidence" value="ECO:0007669"/>
    <property type="project" value="TreeGrafter"/>
</dbReference>
<comment type="caution">
    <text evidence="6">The sequence shown here is derived from an EMBL/GenBank/DDBJ whole genome shotgun (WGS) entry which is preliminary data.</text>
</comment>
<dbReference type="InterPro" id="IPR011257">
    <property type="entry name" value="DNA_glycosylase"/>
</dbReference>
<dbReference type="EMBL" id="JAPDOD010000052">
    <property type="protein sequence ID" value="MDA0165774.1"/>
    <property type="molecule type" value="Genomic_DNA"/>
</dbReference>
<gene>
    <name evidence="6" type="ORF">OM076_36245</name>
</gene>
<feature type="domain" description="HhH-GPD" evidence="5">
    <location>
        <begin position="128"/>
        <end position="307"/>
    </location>
</feature>
<dbReference type="InterPro" id="IPR023170">
    <property type="entry name" value="HhH_base_excis_C"/>
</dbReference>
<dbReference type="SUPFAM" id="SSF48150">
    <property type="entry name" value="DNA-glycosylase"/>
    <property type="match status" value="1"/>
</dbReference>
<dbReference type="EC" id="3.2.2.21" evidence="2"/>
<dbReference type="PANTHER" id="PTHR43003">
    <property type="entry name" value="DNA-3-METHYLADENINE GLYCOSYLASE"/>
    <property type="match status" value="1"/>
</dbReference>
<keyword evidence="7" id="KW-1185">Reference proteome</keyword>
<evidence type="ECO:0000313" key="7">
    <source>
        <dbReference type="Proteomes" id="UP001149140"/>
    </source>
</evidence>
<dbReference type="Gene3D" id="1.10.340.30">
    <property type="entry name" value="Hypothetical protein, domain 2"/>
    <property type="match status" value="1"/>
</dbReference>